<keyword evidence="6 9" id="KW-0238">DNA-binding</keyword>
<dbReference type="EMBL" id="MHRJ01000001">
    <property type="protein sequence ID" value="OHA23679.1"/>
    <property type="molecule type" value="Genomic_DNA"/>
</dbReference>
<dbReference type="GO" id="GO:0015074">
    <property type="term" value="P:DNA integration"/>
    <property type="evidence" value="ECO:0007669"/>
    <property type="project" value="UniProtKB-KW"/>
</dbReference>
<dbReference type="Gene3D" id="1.10.443.10">
    <property type="entry name" value="Intergrase catalytic core"/>
    <property type="match status" value="1"/>
</dbReference>
<dbReference type="PROSITE" id="PS51900">
    <property type="entry name" value="CB"/>
    <property type="match status" value="1"/>
</dbReference>
<dbReference type="InterPro" id="IPR013762">
    <property type="entry name" value="Integrase-like_cat_sf"/>
</dbReference>
<evidence type="ECO:0000259" key="11">
    <source>
        <dbReference type="PROSITE" id="PS51900"/>
    </source>
</evidence>
<evidence type="ECO:0008006" key="14">
    <source>
        <dbReference type="Google" id="ProtNLM"/>
    </source>
</evidence>
<dbReference type="InterPro" id="IPR004107">
    <property type="entry name" value="Integrase_SAM-like_N"/>
</dbReference>
<dbReference type="PANTHER" id="PTHR30349">
    <property type="entry name" value="PHAGE INTEGRASE-RELATED"/>
    <property type="match status" value="1"/>
</dbReference>
<feature type="domain" description="Core-binding (CB)" evidence="11">
    <location>
        <begin position="3"/>
        <end position="100"/>
    </location>
</feature>
<evidence type="ECO:0000256" key="9">
    <source>
        <dbReference type="PROSITE-ProRule" id="PRU01248"/>
    </source>
</evidence>
<dbReference type="Proteomes" id="UP000176493">
    <property type="component" value="Unassembled WGS sequence"/>
</dbReference>
<keyword evidence="5" id="KW-0229">DNA integration</keyword>
<dbReference type="InterPro" id="IPR044068">
    <property type="entry name" value="CB"/>
</dbReference>
<keyword evidence="4" id="KW-0159">Chromosome partition</keyword>
<comment type="caution">
    <text evidence="12">The sequence shown here is derived from an EMBL/GenBank/DDBJ whole genome shotgun (WGS) entry which is preliminary data.</text>
</comment>
<dbReference type="GO" id="GO:0003677">
    <property type="term" value="F:DNA binding"/>
    <property type="evidence" value="ECO:0007669"/>
    <property type="project" value="UniProtKB-UniRule"/>
</dbReference>
<evidence type="ECO:0000256" key="2">
    <source>
        <dbReference type="ARBA" id="ARBA00022490"/>
    </source>
</evidence>
<proteinExistence type="predicted"/>
<dbReference type="InterPro" id="IPR050090">
    <property type="entry name" value="Tyrosine_recombinase_XerCD"/>
</dbReference>
<protein>
    <recommendedName>
        <fullName evidence="14">Tyrosine recombinase XerC</fullName>
    </recommendedName>
</protein>
<accession>A0A1G2MKI3</accession>
<evidence type="ECO:0000256" key="7">
    <source>
        <dbReference type="ARBA" id="ARBA00023172"/>
    </source>
</evidence>
<reference evidence="12 13" key="1">
    <citation type="journal article" date="2016" name="Nat. Commun.">
        <title>Thousands of microbial genomes shed light on interconnected biogeochemical processes in an aquifer system.</title>
        <authorList>
            <person name="Anantharaman K."/>
            <person name="Brown C.T."/>
            <person name="Hug L.A."/>
            <person name="Sharon I."/>
            <person name="Castelle C.J."/>
            <person name="Probst A.J."/>
            <person name="Thomas B.C."/>
            <person name="Singh A."/>
            <person name="Wilkins M.J."/>
            <person name="Karaoz U."/>
            <person name="Brodie E.L."/>
            <person name="Williams K.H."/>
            <person name="Hubbard S.S."/>
            <person name="Banfield J.F."/>
        </authorList>
    </citation>
    <scope>NUCLEOTIDE SEQUENCE [LARGE SCALE GENOMIC DNA]</scope>
</reference>
<evidence type="ECO:0000256" key="3">
    <source>
        <dbReference type="ARBA" id="ARBA00022618"/>
    </source>
</evidence>
<gene>
    <name evidence="12" type="ORF">A2W52_02865</name>
</gene>
<dbReference type="SUPFAM" id="SSF47823">
    <property type="entry name" value="lambda integrase-like, N-terminal domain"/>
    <property type="match status" value="1"/>
</dbReference>
<dbReference type="PANTHER" id="PTHR30349:SF77">
    <property type="entry name" value="TYROSINE RECOMBINASE XERC"/>
    <property type="match status" value="1"/>
</dbReference>
<dbReference type="GO" id="GO:0007059">
    <property type="term" value="P:chromosome segregation"/>
    <property type="evidence" value="ECO:0007669"/>
    <property type="project" value="UniProtKB-KW"/>
</dbReference>
<keyword evidence="3" id="KW-0132">Cell division</keyword>
<evidence type="ECO:0000256" key="4">
    <source>
        <dbReference type="ARBA" id="ARBA00022829"/>
    </source>
</evidence>
<keyword evidence="7" id="KW-0233">DNA recombination</keyword>
<dbReference type="SUPFAM" id="SSF56349">
    <property type="entry name" value="DNA breaking-rejoining enzymes"/>
    <property type="match status" value="1"/>
</dbReference>
<comment type="subcellular location">
    <subcellularLocation>
        <location evidence="1">Cytoplasm</location>
    </subcellularLocation>
</comment>
<dbReference type="GO" id="GO:0005737">
    <property type="term" value="C:cytoplasm"/>
    <property type="evidence" value="ECO:0007669"/>
    <property type="project" value="UniProtKB-SubCell"/>
</dbReference>
<dbReference type="InterPro" id="IPR011010">
    <property type="entry name" value="DNA_brk_join_enz"/>
</dbReference>
<dbReference type="PROSITE" id="PS51898">
    <property type="entry name" value="TYR_RECOMBINASE"/>
    <property type="match status" value="1"/>
</dbReference>
<evidence type="ECO:0000313" key="12">
    <source>
        <dbReference type="EMBL" id="OHA23679.1"/>
    </source>
</evidence>
<dbReference type="Pfam" id="PF00589">
    <property type="entry name" value="Phage_integrase"/>
    <property type="match status" value="1"/>
</dbReference>
<dbReference type="AlphaFoldDB" id="A0A1G2MKI3"/>
<evidence type="ECO:0000256" key="1">
    <source>
        <dbReference type="ARBA" id="ARBA00004496"/>
    </source>
</evidence>
<dbReference type="Pfam" id="PF02899">
    <property type="entry name" value="Phage_int_SAM_1"/>
    <property type="match status" value="1"/>
</dbReference>
<evidence type="ECO:0000259" key="10">
    <source>
        <dbReference type="PROSITE" id="PS51898"/>
    </source>
</evidence>
<name>A0A1G2MKI3_9BACT</name>
<evidence type="ECO:0000256" key="6">
    <source>
        <dbReference type="ARBA" id="ARBA00023125"/>
    </source>
</evidence>
<keyword evidence="2" id="KW-0963">Cytoplasm</keyword>
<keyword evidence="8" id="KW-0131">Cell cycle</keyword>
<dbReference type="Gene3D" id="1.10.150.130">
    <property type="match status" value="1"/>
</dbReference>
<dbReference type="InterPro" id="IPR002104">
    <property type="entry name" value="Integrase_catalytic"/>
</dbReference>
<organism evidence="12 13">
    <name type="scientific">Candidatus Taylorbacteria bacterium RIFCSPHIGHO2_02_49_25</name>
    <dbReference type="NCBI Taxonomy" id="1802305"/>
    <lineage>
        <taxon>Bacteria</taxon>
        <taxon>Candidatus Tayloriibacteriota</taxon>
    </lineage>
</organism>
<evidence type="ECO:0000256" key="8">
    <source>
        <dbReference type="ARBA" id="ARBA00023306"/>
    </source>
</evidence>
<feature type="domain" description="Tyr recombinase" evidence="10">
    <location>
        <begin position="121"/>
        <end position="307"/>
    </location>
</feature>
<evidence type="ECO:0000313" key="13">
    <source>
        <dbReference type="Proteomes" id="UP000176493"/>
    </source>
</evidence>
<dbReference type="InterPro" id="IPR010998">
    <property type="entry name" value="Integrase_recombinase_N"/>
</dbReference>
<dbReference type="GO" id="GO:0051301">
    <property type="term" value="P:cell division"/>
    <property type="evidence" value="ECO:0007669"/>
    <property type="project" value="UniProtKB-KW"/>
</dbReference>
<sequence>MSKPLPQHLNDFLEYCEVEKGLSLNTVKSYSRFVQKFFSWLKEQKLERLSPEDLTESHVSKYRVWLSRRPNIVRRAFPTLHASTQIRYLIALRSFLSYFHEKNIQTLPTEKIKLPKDHKERLIKFLNIEQLRRLFESSNVETLAGLRDRAILETLFSTGLRVAELTALNTKQLTSALNKNDFELGVIGKGGYPRVVYFSDRALRWLKKYIQKRQDDDEALFINFKGPKKSSKRISVRGVELIVEKYSKMAGTPFLATPHTLRHSFATDLMNKGVDLRIVQEFLGHRNIATTQMYTHVTSKHLRDIHKKFHGGEGL</sequence>
<evidence type="ECO:0000256" key="5">
    <source>
        <dbReference type="ARBA" id="ARBA00022908"/>
    </source>
</evidence>
<dbReference type="GO" id="GO:0006310">
    <property type="term" value="P:DNA recombination"/>
    <property type="evidence" value="ECO:0007669"/>
    <property type="project" value="UniProtKB-KW"/>
</dbReference>